<dbReference type="PROSITE" id="PS50011">
    <property type="entry name" value="PROTEIN_KINASE_DOM"/>
    <property type="match status" value="1"/>
</dbReference>
<proteinExistence type="predicted"/>
<accession>A0A930V0C4</accession>
<reference evidence="10" key="1">
    <citation type="submission" date="2020-11" db="EMBL/GenBank/DDBJ databases">
        <title>Nocardioides sp. CBS4Y-1, whole genome shotgun sequence.</title>
        <authorList>
            <person name="Tuo L."/>
        </authorList>
    </citation>
    <scope>NUCLEOTIDE SEQUENCE</scope>
    <source>
        <strain evidence="10">CBS4Y-1</strain>
    </source>
</reference>
<sequence>MGSEHASTPRDDTRLAGRYRLHEVIGRGGFAEVFRADDARLGRAVALKRLRSDKSDTASRARLAEETRVMAGLQHPRIIRVLDAAPAEGWMVLELVEGRDLSAAIADGPLLADHVTRIGIELCHALAHAHSRGVVHRDVNPANVLLDQRGHAHLTDFGVAATEGSPAHDTEGRTLGTRAYLAPEQVRGDTVTGRTDVYAAGLVLLEALTGRREYHTGNSDEIAFARLARFPTIPASLPRGWPRLLASMTALEPQERPAAEDAANQMLSLLRGGGVPEHDRATRPAGATTTSTIQTPPVSIA</sequence>
<keyword evidence="4 7" id="KW-0547">Nucleotide-binding</keyword>
<dbReference type="PROSITE" id="PS00107">
    <property type="entry name" value="PROTEIN_KINASE_ATP"/>
    <property type="match status" value="1"/>
</dbReference>
<keyword evidence="5 10" id="KW-0418">Kinase</keyword>
<dbReference type="CDD" id="cd14014">
    <property type="entry name" value="STKc_PknB_like"/>
    <property type="match status" value="1"/>
</dbReference>
<dbReference type="RefSeq" id="WP_194502605.1">
    <property type="nucleotide sequence ID" value="NZ_JADIVZ010000002.1"/>
</dbReference>
<feature type="compositionally biased region" description="Polar residues" evidence="8">
    <location>
        <begin position="287"/>
        <end position="301"/>
    </location>
</feature>
<dbReference type="InterPro" id="IPR017441">
    <property type="entry name" value="Protein_kinase_ATP_BS"/>
</dbReference>
<dbReference type="EMBL" id="JADIVZ010000002">
    <property type="protein sequence ID" value="MBF4161385.1"/>
    <property type="molecule type" value="Genomic_DNA"/>
</dbReference>
<evidence type="ECO:0000256" key="7">
    <source>
        <dbReference type="PROSITE-ProRule" id="PRU10141"/>
    </source>
</evidence>
<evidence type="ECO:0000256" key="1">
    <source>
        <dbReference type="ARBA" id="ARBA00012513"/>
    </source>
</evidence>
<dbReference type="GO" id="GO:0005524">
    <property type="term" value="F:ATP binding"/>
    <property type="evidence" value="ECO:0007669"/>
    <property type="project" value="UniProtKB-UniRule"/>
</dbReference>
<evidence type="ECO:0000256" key="2">
    <source>
        <dbReference type="ARBA" id="ARBA00022527"/>
    </source>
</evidence>
<dbReference type="InterPro" id="IPR011009">
    <property type="entry name" value="Kinase-like_dom_sf"/>
</dbReference>
<keyword evidence="2 10" id="KW-0723">Serine/threonine-protein kinase</keyword>
<comment type="caution">
    <text evidence="10">The sequence shown here is derived from an EMBL/GenBank/DDBJ whole genome shotgun (WGS) entry which is preliminary data.</text>
</comment>
<feature type="region of interest" description="Disordered" evidence="8">
    <location>
        <begin position="274"/>
        <end position="301"/>
    </location>
</feature>
<feature type="domain" description="Protein kinase" evidence="9">
    <location>
        <begin position="19"/>
        <end position="270"/>
    </location>
</feature>
<evidence type="ECO:0000256" key="4">
    <source>
        <dbReference type="ARBA" id="ARBA00022741"/>
    </source>
</evidence>
<gene>
    <name evidence="10" type="ORF">ISG29_06745</name>
</gene>
<dbReference type="Gene3D" id="1.10.510.10">
    <property type="entry name" value="Transferase(Phosphotransferase) domain 1"/>
    <property type="match status" value="1"/>
</dbReference>
<organism evidence="10 11">
    <name type="scientific">Nocardioides acrostichi</name>
    <dbReference type="NCBI Taxonomy" id="2784339"/>
    <lineage>
        <taxon>Bacteria</taxon>
        <taxon>Bacillati</taxon>
        <taxon>Actinomycetota</taxon>
        <taxon>Actinomycetes</taxon>
        <taxon>Propionibacteriales</taxon>
        <taxon>Nocardioidaceae</taxon>
        <taxon>Nocardioides</taxon>
    </lineage>
</organism>
<feature type="binding site" evidence="7">
    <location>
        <position position="48"/>
    </location>
    <ligand>
        <name>ATP</name>
        <dbReference type="ChEBI" id="CHEBI:30616"/>
    </ligand>
</feature>
<evidence type="ECO:0000256" key="6">
    <source>
        <dbReference type="ARBA" id="ARBA00022840"/>
    </source>
</evidence>
<keyword evidence="3" id="KW-0808">Transferase</keyword>
<dbReference type="GO" id="GO:0004674">
    <property type="term" value="F:protein serine/threonine kinase activity"/>
    <property type="evidence" value="ECO:0007669"/>
    <property type="project" value="UniProtKB-KW"/>
</dbReference>
<evidence type="ECO:0000259" key="9">
    <source>
        <dbReference type="PROSITE" id="PS50011"/>
    </source>
</evidence>
<dbReference type="Gene3D" id="3.30.200.20">
    <property type="entry name" value="Phosphorylase Kinase, domain 1"/>
    <property type="match status" value="1"/>
</dbReference>
<evidence type="ECO:0000313" key="10">
    <source>
        <dbReference type="EMBL" id="MBF4161385.1"/>
    </source>
</evidence>
<dbReference type="EC" id="2.7.11.1" evidence="1"/>
<evidence type="ECO:0000256" key="5">
    <source>
        <dbReference type="ARBA" id="ARBA00022777"/>
    </source>
</evidence>
<dbReference type="AlphaFoldDB" id="A0A930V0C4"/>
<protein>
    <recommendedName>
        <fullName evidence="1">non-specific serine/threonine protein kinase</fullName>
        <ecNumber evidence="1">2.7.11.1</ecNumber>
    </recommendedName>
</protein>
<dbReference type="Pfam" id="PF00069">
    <property type="entry name" value="Pkinase"/>
    <property type="match status" value="1"/>
</dbReference>
<evidence type="ECO:0000313" key="11">
    <source>
        <dbReference type="Proteomes" id="UP000656804"/>
    </source>
</evidence>
<evidence type="ECO:0000256" key="3">
    <source>
        <dbReference type="ARBA" id="ARBA00022679"/>
    </source>
</evidence>
<dbReference type="SUPFAM" id="SSF56112">
    <property type="entry name" value="Protein kinase-like (PK-like)"/>
    <property type="match status" value="1"/>
</dbReference>
<dbReference type="Proteomes" id="UP000656804">
    <property type="component" value="Unassembled WGS sequence"/>
</dbReference>
<dbReference type="InterPro" id="IPR000719">
    <property type="entry name" value="Prot_kinase_dom"/>
</dbReference>
<keyword evidence="11" id="KW-1185">Reference proteome</keyword>
<keyword evidence="6 7" id="KW-0067">ATP-binding</keyword>
<dbReference type="PANTHER" id="PTHR43289:SF6">
    <property type="entry name" value="SERINE_THREONINE-PROTEIN KINASE NEKL-3"/>
    <property type="match status" value="1"/>
</dbReference>
<name>A0A930V0C4_9ACTN</name>
<dbReference type="PANTHER" id="PTHR43289">
    <property type="entry name" value="MITOGEN-ACTIVATED PROTEIN KINASE KINASE KINASE 20-RELATED"/>
    <property type="match status" value="1"/>
</dbReference>
<evidence type="ECO:0000256" key="8">
    <source>
        <dbReference type="SAM" id="MobiDB-lite"/>
    </source>
</evidence>